<accession>A0ABS9TBV7</accession>
<evidence type="ECO:0000313" key="2">
    <source>
        <dbReference type="Proteomes" id="UP001299970"/>
    </source>
</evidence>
<dbReference type="Proteomes" id="UP001299970">
    <property type="component" value="Unassembled WGS sequence"/>
</dbReference>
<sequence>MASSASTALDELEREWHAPGRTAIELASVDVNQVLADHYETDRPGFVYTASMMWEMEQRKAAAPDIYISGVVKAGSLETFGLPTTGPAVDFVRITEQRLWLDPKTYGTIIEHVHLDDQQRRAFFIGAASFDTPDGRTVSAGTGQPLFHVEHSVRGTEQRPLNAWRIVHLTDEVDPSMAALFAEMSRQTYLREFIEVHLTRDLGITLRRK</sequence>
<reference evidence="1 2" key="1">
    <citation type="submission" date="2022-03" db="EMBL/GenBank/DDBJ databases">
        <title>Pseudonocardia alaer sp. nov., a novel actinomycete isolated from reed forest soil.</title>
        <authorList>
            <person name="Wang L."/>
        </authorList>
    </citation>
    <scope>NUCLEOTIDE SEQUENCE [LARGE SCALE GENOMIC DNA]</scope>
    <source>
        <strain evidence="1 2">Y-16303</strain>
    </source>
</reference>
<evidence type="ECO:0008006" key="3">
    <source>
        <dbReference type="Google" id="ProtNLM"/>
    </source>
</evidence>
<dbReference type="EMBL" id="JAKXMK010000007">
    <property type="protein sequence ID" value="MCH6165883.1"/>
    <property type="molecule type" value="Genomic_DNA"/>
</dbReference>
<dbReference type="RefSeq" id="WP_241035908.1">
    <property type="nucleotide sequence ID" value="NZ_BAAAJF010000078.1"/>
</dbReference>
<gene>
    <name evidence="1" type="ORF">MMF94_09330</name>
</gene>
<organism evidence="1 2">
    <name type="scientific">Pseudonocardia alaniniphila</name>
    <dbReference type="NCBI Taxonomy" id="75291"/>
    <lineage>
        <taxon>Bacteria</taxon>
        <taxon>Bacillati</taxon>
        <taxon>Actinomycetota</taxon>
        <taxon>Actinomycetes</taxon>
        <taxon>Pseudonocardiales</taxon>
        <taxon>Pseudonocardiaceae</taxon>
        <taxon>Pseudonocardia</taxon>
    </lineage>
</organism>
<evidence type="ECO:0000313" key="1">
    <source>
        <dbReference type="EMBL" id="MCH6165883.1"/>
    </source>
</evidence>
<proteinExistence type="predicted"/>
<comment type="caution">
    <text evidence="1">The sequence shown here is derived from an EMBL/GenBank/DDBJ whole genome shotgun (WGS) entry which is preliminary data.</text>
</comment>
<protein>
    <recommendedName>
        <fullName evidence="3">SnoaL-like domain-containing protein</fullName>
    </recommendedName>
</protein>
<name>A0ABS9TBV7_9PSEU</name>
<keyword evidence="2" id="KW-1185">Reference proteome</keyword>